<comment type="caution">
    <text evidence="2">The sequence shown here is derived from an EMBL/GenBank/DDBJ whole genome shotgun (WGS) entry which is preliminary data.</text>
</comment>
<keyword evidence="1" id="KW-0472">Membrane</keyword>
<dbReference type="EMBL" id="LLXJ01000955">
    <property type="protein sequence ID" value="PKC04795.1"/>
    <property type="molecule type" value="Genomic_DNA"/>
</dbReference>
<evidence type="ECO:0000313" key="2">
    <source>
        <dbReference type="EMBL" id="PKC04795.1"/>
    </source>
</evidence>
<reference evidence="2 3" key="1">
    <citation type="submission" date="2016-04" db="EMBL/GenBank/DDBJ databases">
        <title>Genome analyses suggest a sexual origin of heterokaryosis in a supposedly ancient asexual fungus.</title>
        <authorList>
            <person name="Ropars J."/>
            <person name="Sedzielewska K."/>
            <person name="Noel J."/>
            <person name="Charron P."/>
            <person name="Farinelli L."/>
            <person name="Marton T."/>
            <person name="Kruger M."/>
            <person name="Pelin A."/>
            <person name="Brachmann A."/>
            <person name="Corradi N."/>
        </authorList>
    </citation>
    <scope>NUCLEOTIDE SEQUENCE [LARGE SCALE GENOMIC DNA]</scope>
    <source>
        <strain evidence="2 3">A5</strain>
    </source>
</reference>
<dbReference type="AlphaFoldDB" id="A0A2N0PD92"/>
<gene>
    <name evidence="2" type="ORF">RhiirA5_361982</name>
</gene>
<organism evidence="2 3">
    <name type="scientific">Rhizophagus irregularis</name>
    <dbReference type="NCBI Taxonomy" id="588596"/>
    <lineage>
        <taxon>Eukaryota</taxon>
        <taxon>Fungi</taxon>
        <taxon>Fungi incertae sedis</taxon>
        <taxon>Mucoromycota</taxon>
        <taxon>Glomeromycotina</taxon>
        <taxon>Glomeromycetes</taxon>
        <taxon>Glomerales</taxon>
        <taxon>Glomeraceae</taxon>
        <taxon>Rhizophagus</taxon>
    </lineage>
</organism>
<name>A0A2N0PD92_9GLOM</name>
<keyword evidence="1" id="KW-1133">Transmembrane helix</keyword>
<feature type="transmembrane region" description="Helical" evidence="1">
    <location>
        <begin position="20"/>
        <end position="39"/>
    </location>
</feature>
<accession>A0A2N0PD92</accession>
<evidence type="ECO:0000256" key="1">
    <source>
        <dbReference type="SAM" id="Phobius"/>
    </source>
</evidence>
<protein>
    <submittedName>
        <fullName evidence="2">Uncharacterized protein</fullName>
    </submittedName>
</protein>
<proteinExistence type="predicted"/>
<sequence>MAFNNDKDDDNGNGNRITRAVEAMILHIIMTLGSGMGLLGKQVNTPMANEYHLREDYTSRLLDLTSKKLNEILKR</sequence>
<keyword evidence="1" id="KW-0812">Transmembrane</keyword>
<dbReference type="Proteomes" id="UP000232722">
    <property type="component" value="Unassembled WGS sequence"/>
</dbReference>
<reference evidence="2 3" key="2">
    <citation type="submission" date="2017-09" db="EMBL/GenBank/DDBJ databases">
        <title>Extensive intraspecific genome diversity in a model arbuscular mycorrhizal fungus.</title>
        <authorList>
            <person name="Chen E.C."/>
            <person name="Morin E."/>
            <person name="Beaudet D."/>
            <person name="Noel J."/>
            <person name="Ndikumana S."/>
            <person name="Charron P."/>
            <person name="St-Onge C."/>
            <person name="Giorgi J."/>
            <person name="Grigoriev I.V."/>
            <person name="Roux C."/>
            <person name="Martin F.M."/>
            <person name="Corradi N."/>
        </authorList>
    </citation>
    <scope>NUCLEOTIDE SEQUENCE [LARGE SCALE GENOMIC DNA]</scope>
    <source>
        <strain evidence="2 3">A5</strain>
    </source>
</reference>
<evidence type="ECO:0000313" key="3">
    <source>
        <dbReference type="Proteomes" id="UP000232722"/>
    </source>
</evidence>